<keyword evidence="3" id="KW-0418">Kinase</keyword>
<dbReference type="GO" id="GO:0005524">
    <property type="term" value="F:ATP binding"/>
    <property type="evidence" value="ECO:0007669"/>
    <property type="project" value="InterPro"/>
</dbReference>
<protein>
    <recommendedName>
        <fullName evidence="5">Alpha-type protein kinase domain-containing protein</fullName>
    </recommendedName>
</protein>
<dbReference type="Pfam" id="PF02816">
    <property type="entry name" value="Alpha_kinase"/>
    <property type="match status" value="1"/>
</dbReference>
<feature type="coiled-coil region" evidence="4">
    <location>
        <begin position="105"/>
        <end position="493"/>
    </location>
</feature>
<name>A0A8S1UDA2_PAROT</name>
<evidence type="ECO:0000256" key="1">
    <source>
        <dbReference type="ARBA" id="ARBA00022527"/>
    </source>
</evidence>
<dbReference type="InterPro" id="IPR004166">
    <property type="entry name" value="a-kinase_dom"/>
</dbReference>
<dbReference type="GO" id="GO:0004674">
    <property type="term" value="F:protein serine/threonine kinase activity"/>
    <property type="evidence" value="ECO:0007669"/>
    <property type="project" value="UniProtKB-KW"/>
</dbReference>
<dbReference type="PANTHER" id="PTHR47763:SF1">
    <property type="entry name" value="DUF659 DOMAIN-CONTAINING PROTEIN"/>
    <property type="match status" value="1"/>
</dbReference>
<keyword evidence="4" id="KW-0175">Coiled coil</keyword>
<gene>
    <name evidence="6" type="ORF">POCTA_138.1.T0400138</name>
</gene>
<reference evidence="6" key="1">
    <citation type="submission" date="2021-01" db="EMBL/GenBank/DDBJ databases">
        <authorList>
            <consortium name="Genoscope - CEA"/>
            <person name="William W."/>
        </authorList>
    </citation>
    <scope>NUCLEOTIDE SEQUENCE</scope>
</reference>
<evidence type="ECO:0000256" key="4">
    <source>
        <dbReference type="SAM" id="Coils"/>
    </source>
</evidence>
<dbReference type="AlphaFoldDB" id="A0A8S1UDA2"/>
<evidence type="ECO:0000313" key="7">
    <source>
        <dbReference type="Proteomes" id="UP000683925"/>
    </source>
</evidence>
<evidence type="ECO:0000256" key="2">
    <source>
        <dbReference type="ARBA" id="ARBA00022679"/>
    </source>
</evidence>
<dbReference type="Proteomes" id="UP000683925">
    <property type="component" value="Unassembled WGS sequence"/>
</dbReference>
<keyword evidence="1" id="KW-0723">Serine/threonine-protein kinase</keyword>
<keyword evidence="2" id="KW-0808">Transferase</keyword>
<dbReference type="OMA" id="ENIMTND"/>
<sequence length="782" mass="91777">MKRIIKIQPINIPGQDSPILLETAETDLFYLKAKKKVAESLKGYNQDEFVFYSKSKSLVVHEDDRVSKLFQNKDQNEIELYLTSDLIKKVVQGGSTGGAQFFQAAQQVMGQQQNKEGKVEKLENDIKKLKEEIFKQENKAKLDQNELEDKLQEIKELKNEQLSIKKWCDDKVKQEEEQRAEIIQKYKDMMNINNNLKNEILQKDNQIEDLKYQIKAIEVEKNFNEEQFKRENEMGRQKSTIVNDSQINEIRRDSENLKRLYQEEQFERKKDKERAVQFQMQCQEFKNKLQQKNEELNQARSYSEQEIENLKEELRRSEEKCQQYKDIISQQKKDISDQTSRYMEIQRKLGEVEAELSFQVKTVNKLREEQKEQQQEIERKDQVIKEIKNSKDAQLTKMNKSEEEKQDRILQLEGDMKKQREELRRTRDQLQDEISQKVAKIMKLEKELSNLNETYNSSMQKANQEIQKLFNQLDKEKEKLRVEENKRVQLAKRIKENALRKVGDGKIISPTEAVFRNMSNPFEFLKNENIMTNDWTAQVELIRVDTNKAIESLTKSQEPNISQFVVREPLGTWQIKRSLGINGDGTKRKGFLMQVMSSDGDRYTHQIFLVKELTGFERIVTLEKALYVAQSSLIAKVLAEHFQDKIQKASSEKPPCRFAYKEPFLLQTEGNYYIAERLIKGTFIKFNGEGESMDKDLKVTSYFNAFSLFTYLATQKMLMVSNIQGNFDGAEFILCDPVVSSPEGIMGDEDLAEPHILQFQDNYKENPKNYGKNYLGSLGIKI</sequence>
<evidence type="ECO:0000313" key="6">
    <source>
        <dbReference type="EMBL" id="CAD8161652.1"/>
    </source>
</evidence>
<dbReference type="PROSITE" id="PS51158">
    <property type="entry name" value="ALPHA_KINASE"/>
    <property type="match status" value="1"/>
</dbReference>
<dbReference type="OrthoDB" id="301415at2759"/>
<evidence type="ECO:0000256" key="3">
    <source>
        <dbReference type="ARBA" id="ARBA00022777"/>
    </source>
</evidence>
<evidence type="ECO:0000259" key="5">
    <source>
        <dbReference type="PROSITE" id="PS51158"/>
    </source>
</evidence>
<dbReference type="GO" id="GO:0005737">
    <property type="term" value="C:cytoplasm"/>
    <property type="evidence" value="ECO:0007669"/>
    <property type="project" value="TreeGrafter"/>
</dbReference>
<dbReference type="EMBL" id="CAJJDP010000040">
    <property type="protein sequence ID" value="CAD8161652.1"/>
    <property type="molecule type" value="Genomic_DNA"/>
</dbReference>
<organism evidence="6 7">
    <name type="scientific">Paramecium octaurelia</name>
    <dbReference type="NCBI Taxonomy" id="43137"/>
    <lineage>
        <taxon>Eukaryota</taxon>
        <taxon>Sar</taxon>
        <taxon>Alveolata</taxon>
        <taxon>Ciliophora</taxon>
        <taxon>Intramacronucleata</taxon>
        <taxon>Oligohymenophorea</taxon>
        <taxon>Peniculida</taxon>
        <taxon>Parameciidae</taxon>
        <taxon>Paramecium</taxon>
    </lineage>
</organism>
<dbReference type="PANTHER" id="PTHR47763">
    <property type="entry name" value="ALPHA-PROTEIN KINASE VWKA"/>
    <property type="match status" value="1"/>
</dbReference>
<keyword evidence="7" id="KW-1185">Reference proteome</keyword>
<feature type="domain" description="Alpha-type protein kinase" evidence="5">
    <location>
        <begin position="527"/>
        <end position="782"/>
    </location>
</feature>
<proteinExistence type="predicted"/>
<dbReference type="InterPro" id="IPR052969">
    <property type="entry name" value="Thr-specific_kinase-like"/>
</dbReference>
<comment type="caution">
    <text evidence="6">The sequence shown here is derived from an EMBL/GenBank/DDBJ whole genome shotgun (WGS) entry which is preliminary data.</text>
</comment>
<accession>A0A8S1UDA2</accession>